<proteinExistence type="predicted"/>
<name>A0A2G1W9K7_9BACT</name>
<dbReference type="GeneID" id="90608312"/>
<gene>
    <name evidence="1" type="ORF">CEE69_08980</name>
</gene>
<keyword evidence="2" id="KW-1185">Reference proteome</keyword>
<evidence type="ECO:0000313" key="1">
    <source>
        <dbReference type="EMBL" id="PHQ35725.1"/>
    </source>
</evidence>
<comment type="caution">
    <text evidence="1">The sequence shown here is derived from an EMBL/GenBank/DDBJ whole genome shotgun (WGS) entry which is preliminary data.</text>
</comment>
<reference evidence="1 2" key="1">
    <citation type="submission" date="2017-06" db="EMBL/GenBank/DDBJ databases">
        <title>Description of Rhodopirellula bahusiensis sp. nov.</title>
        <authorList>
            <person name="Kizina J."/>
            <person name="Harder J."/>
        </authorList>
    </citation>
    <scope>NUCLEOTIDE SEQUENCE [LARGE SCALE GENOMIC DNA]</scope>
    <source>
        <strain evidence="1 2">SWK21</strain>
    </source>
</reference>
<dbReference type="OrthoDB" id="255157at2"/>
<organism evidence="1 2">
    <name type="scientific">Rhodopirellula bahusiensis</name>
    <dbReference type="NCBI Taxonomy" id="2014065"/>
    <lineage>
        <taxon>Bacteria</taxon>
        <taxon>Pseudomonadati</taxon>
        <taxon>Planctomycetota</taxon>
        <taxon>Planctomycetia</taxon>
        <taxon>Pirellulales</taxon>
        <taxon>Pirellulaceae</taxon>
        <taxon>Rhodopirellula</taxon>
    </lineage>
</organism>
<sequence length="266" mass="29371">MSVLNRRSFRYPIAFLLFACLCVAGFFAGYRTGYSSGYSSGRAKYQSEEPYPVVYQVGDLIRATRDAGDSPDTPLDFSMLMQATQSVVFPGEWAQLGGNCSMAPFPSLELLVIDATSGVHARTAELFEDMDSLKPAITEIEQQRLEWKRMQQEQVSKALEPVSKRLGETLVPLAGDVDMSGKWNVKIVTPDGKPATNQYTFIDQETFEAQSSDPFFQPGKQWFSVSDGAMVAIGTGFHAAMGSDDDLILVPTNDPTTYLRLTRTNN</sequence>
<dbReference type="AlphaFoldDB" id="A0A2G1W9K7"/>
<dbReference type="Proteomes" id="UP000225740">
    <property type="component" value="Unassembled WGS sequence"/>
</dbReference>
<dbReference type="RefSeq" id="WP_099260359.1">
    <property type="nucleotide sequence ID" value="NZ_NIZW01000006.1"/>
</dbReference>
<accession>A0A2G1W9K7</accession>
<protein>
    <submittedName>
        <fullName evidence="1">Uncharacterized protein</fullName>
    </submittedName>
</protein>
<dbReference type="EMBL" id="NIZW01000006">
    <property type="protein sequence ID" value="PHQ35725.1"/>
    <property type="molecule type" value="Genomic_DNA"/>
</dbReference>
<evidence type="ECO:0000313" key="2">
    <source>
        <dbReference type="Proteomes" id="UP000225740"/>
    </source>
</evidence>